<dbReference type="GO" id="GO:0044545">
    <property type="term" value="C:NSL complex"/>
    <property type="evidence" value="ECO:0007669"/>
    <property type="project" value="TreeGrafter"/>
</dbReference>
<dbReference type="PANTHER" id="PTHR13233">
    <property type="entry name" value="MICROSPHERULE PROTEIN 1"/>
    <property type="match status" value="1"/>
</dbReference>
<dbReference type="GO" id="GO:0045944">
    <property type="term" value="P:positive regulation of transcription by RNA polymerase II"/>
    <property type="evidence" value="ECO:0007669"/>
    <property type="project" value="TreeGrafter"/>
</dbReference>
<feature type="domain" description="Microspherule protein N-terminal" evidence="1">
    <location>
        <begin position="22"/>
        <end position="81"/>
    </location>
</feature>
<evidence type="ECO:0000313" key="2">
    <source>
        <dbReference type="EMBL" id="KAA8547452.1"/>
    </source>
</evidence>
<dbReference type="AlphaFoldDB" id="A0A5J5C0M2"/>
<dbReference type="InterPro" id="IPR025999">
    <property type="entry name" value="MCRS_N"/>
</dbReference>
<accession>A0A5J5C0M2</accession>
<dbReference type="Pfam" id="PF13325">
    <property type="entry name" value="MCRS_N"/>
    <property type="match status" value="1"/>
</dbReference>
<dbReference type="GO" id="GO:0002151">
    <property type="term" value="F:G-quadruplex RNA binding"/>
    <property type="evidence" value="ECO:0007669"/>
    <property type="project" value="InterPro"/>
</dbReference>
<dbReference type="InterPro" id="IPR037912">
    <property type="entry name" value="MCRS1"/>
</dbReference>
<dbReference type="Proteomes" id="UP000325577">
    <property type="component" value="Linkage Group LG1"/>
</dbReference>
<evidence type="ECO:0000259" key="1">
    <source>
        <dbReference type="Pfam" id="PF13325"/>
    </source>
</evidence>
<evidence type="ECO:0000313" key="3">
    <source>
        <dbReference type="Proteomes" id="UP000325577"/>
    </source>
</evidence>
<name>A0A5J5C0M2_9ASTE</name>
<gene>
    <name evidence="2" type="ORF">F0562_003684</name>
</gene>
<dbReference type="PANTHER" id="PTHR13233:SF13">
    <property type="entry name" value="FHA DOMAIN-CONTAINING PROTEIN"/>
    <property type="match status" value="1"/>
</dbReference>
<dbReference type="GO" id="GO:0071339">
    <property type="term" value="C:MLL1 complex"/>
    <property type="evidence" value="ECO:0007669"/>
    <property type="project" value="InterPro"/>
</dbReference>
<proteinExistence type="predicted"/>
<organism evidence="2 3">
    <name type="scientific">Nyssa sinensis</name>
    <dbReference type="NCBI Taxonomy" id="561372"/>
    <lineage>
        <taxon>Eukaryota</taxon>
        <taxon>Viridiplantae</taxon>
        <taxon>Streptophyta</taxon>
        <taxon>Embryophyta</taxon>
        <taxon>Tracheophyta</taxon>
        <taxon>Spermatophyta</taxon>
        <taxon>Magnoliopsida</taxon>
        <taxon>eudicotyledons</taxon>
        <taxon>Gunneridae</taxon>
        <taxon>Pentapetalae</taxon>
        <taxon>asterids</taxon>
        <taxon>Cornales</taxon>
        <taxon>Nyssaceae</taxon>
        <taxon>Nyssa</taxon>
    </lineage>
</organism>
<dbReference type="GO" id="GO:0031011">
    <property type="term" value="C:Ino80 complex"/>
    <property type="evidence" value="ECO:0007669"/>
    <property type="project" value="InterPro"/>
</dbReference>
<dbReference type="EMBL" id="CM018032">
    <property type="protein sequence ID" value="KAA8547452.1"/>
    <property type="molecule type" value="Genomic_DNA"/>
</dbReference>
<reference evidence="2 3" key="1">
    <citation type="submission" date="2019-09" db="EMBL/GenBank/DDBJ databases">
        <title>A chromosome-level genome assembly of the Chinese tupelo Nyssa sinensis.</title>
        <authorList>
            <person name="Yang X."/>
            <person name="Kang M."/>
            <person name="Yang Y."/>
            <person name="Xiong H."/>
            <person name="Wang M."/>
            <person name="Zhang Z."/>
            <person name="Wang Z."/>
            <person name="Wu H."/>
            <person name="Ma T."/>
            <person name="Liu J."/>
            <person name="Xi Z."/>
        </authorList>
    </citation>
    <scope>NUCLEOTIDE SEQUENCE [LARGE SCALE GENOMIC DNA]</scope>
    <source>
        <strain evidence="2">J267</strain>
        <tissue evidence="2">Leaf</tissue>
    </source>
</reference>
<keyword evidence="3" id="KW-1185">Reference proteome</keyword>
<protein>
    <recommendedName>
        <fullName evidence="1">Microspherule protein N-terminal domain-containing protein</fullName>
    </recommendedName>
</protein>
<sequence>MASDMVCNRLGKHEEFVDRALDDWLMSREELAGASLEALAKGAVQFSRRFTFQELRDRWHSLLYDADVSAQASARMVELELSASSLSSKFNRSDNSKESKEIPAKRKVRSIRRQYYAMRKRIRSELFNSADIGFLPESNLLDCDGNLQEHVTLDNEPSVGTCMLGDCNSNNFRIQETNFDILHHTFIQTTRDFPAANAVDNTGDAFHTGCPDSLEGNHGNRIGTNDSLFGFPEDVSPLSVKESLRDDGRESFHPNNVQKDIRHTLEDNLVDFGRCSGIEEMGPSQPLPDRKLFETDDPKTKPSSINSMNDNLQNICSGFGGRQHFNSSDSDGNTSFHTMGFASPLPGMPLWRTMEDISAPAMPVNVNLVDKNQGAEEISALPGYVDGKNKSSSEYDVAHPAPMLTERHNGDGFINSTSILDGEFVDLPDSIFNFSNDDEVLFMDVDGKDTTDKSRYDNLNSVLLSSPNDIHEDDVPNVEPKALTVSNTGPATKNDACPAESEVLASPFRPVHADQQSVCPSEVNVPSTSVLNSRSLEYTDGNMYCTLNTEDPEIPCNDDIFLLIHPATSFTSSATPPITVDAFDLASSTAIESNSERGLNLRKKGEDPAPSFMLSNMGGLNMLPETGPDRMPIGYAGKSELPDTKCLTVVPRQANKALGNPSQCRSTHATPNCAMDGRLKEDVIKVELGMIDAPATLRELPSYAEAGSVKMSLPESVVNPSASDQEESESDNDVPYFSDIEAMILEMDLGPYEQDSYISRQVSRYQCEDSKRTIIRLEQCARSSLQRAMTSQGALAILYGHHSKHLYPEKPRSYLEDQRRTLKLILIWGKKGVLTKYLDGRQLSRWK</sequence>
<dbReference type="OrthoDB" id="10262769at2759"/>